<keyword evidence="4 7" id="KW-0456">Lyase</keyword>
<comment type="caution">
    <text evidence="9">The sequence shown here is derived from an EMBL/GenBank/DDBJ whole genome shotgun (WGS) entry which is preliminary data.</text>
</comment>
<evidence type="ECO:0000256" key="7">
    <source>
        <dbReference type="HAMAP-Rule" id="MF_00241"/>
    </source>
</evidence>
<keyword evidence="2 7" id="KW-0378">Hydrolase</keyword>
<evidence type="ECO:0000313" key="9">
    <source>
        <dbReference type="EMBL" id="HEW46067.1"/>
    </source>
</evidence>
<reference evidence="9" key="1">
    <citation type="journal article" date="2020" name="mSystems">
        <title>Genome- and Community-Level Interaction Insights into Carbon Utilization and Element Cycling Functions of Hydrothermarchaeota in Hydrothermal Sediment.</title>
        <authorList>
            <person name="Zhou Z."/>
            <person name="Liu Y."/>
            <person name="Xu W."/>
            <person name="Pan J."/>
            <person name="Luo Z.H."/>
            <person name="Li M."/>
        </authorList>
    </citation>
    <scope>NUCLEOTIDE SEQUENCE [LARGE SCALE GENOMIC DNA]</scope>
    <source>
        <strain evidence="9">SpSt-132</strain>
    </source>
</reference>
<keyword evidence="5 7" id="KW-0511">Multifunctional enzyme</keyword>
<dbReference type="Gene3D" id="1.10.1670.10">
    <property type="entry name" value="Helix-hairpin-Helix base-excision DNA repair enzymes (C-terminal)"/>
    <property type="match status" value="1"/>
</dbReference>
<feature type="active site" evidence="7">
    <location>
        <position position="147"/>
    </location>
</feature>
<dbReference type="InterPro" id="IPR023170">
    <property type="entry name" value="HhH_base_excis_C"/>
</dbReference>
<feature type="site" description="Important for guanine/8-oxoguanine distinction" evidence="7">
    <location>
        <position position="224"/>
    </location>
</feature>
<protein>
    <recommendedName>
        <fullName evidence="7">8-oxoguanine DNA glycosylase/AP lyase</fullName>
    </recommendedName>
    <domain>
        <recommendedName>
            <fullName evidence="7">8-oxoguanine DNA glycosylase</fullName>
            <shortName evidence="7">8-oxoG DNA glycosylase</shortName>
            <ecNumber evidence="7">3.2.2.-</ecNumber>
        </recommendedName>
    </domain>
    <domain>
        <recommendedName>
            <fullName evidence="7">DNA-(apurinic or apyrimidinic site) lyase</fullName>
            <shortName evidence="7">AP lyase</shortName>
            <ecNumber evidence="7">4.2.99.18</ecNumber>
        </recommendedName>
    </domain>
</protein>
<dbReference type="GO" id="GO:0140078">
    <property type="term" value="F:class I DNA-(apurinic or apyrimidinic site) endonuclease activity"/>
    <property type="evidence" value="ECO:0007669"/>
    <property type="project" value="UniProtKB-EC"/>
</dbReference>
<evidence type="ECO:0000256" key="2">
    <source>
        <dbReference type="ARBA" id="ARBA00022801"/>
    </source>
</evidence>
<comment type="similarity">
    <text evidence="7">Belongs to the type-2 OGG1 family.</text>
</comment>
<keyword evidence="6 7" id="KW-0326">Glycosidase</keyword>
<dbReference type="HAMAP" id="MF_00241">
    <property type="entry name" value="Ogg"/>
    <property type="match status" value="1"/>
</dbReference>
<dbReference type="GO" id="GO:0006284">
    <property type="term" value="P:base-excision repair"/>
    <property type="evidence" value="ECO:0007669"/>
    <property type="project" value="UniProtKB-UniRule"/>
</dbReference>
<dbReference type="NCBIfam" id="NF002305">
    <property type="entry name" value="PRK01229.1"/>
    <property type="match status" value="1"/>
</dbReference>
<evidence type="ECO:0000256" key="6">
    <source>
        <dbReference type="ARBA" id="ARBA00023295"/>
    </source>
</evidence>
<dbReference type="EC" id="3.2.2.-" evidence="7"/>
<dbReference type="EMBL" id="DSFP01000043">
    <property type="protein sequence ID" value="HEW46067.1"/>
    <property type="molecule type" value="Genomic_DNA"/>
</dbReference>
<keyword evidence="1 7" id="KW-0227">DNA damage</keyword>
<evidence type="ECO:0000313" key="10">
    <source>
        <dbReference type="EMBL" id="HEW46614.1"/>
    </source>
</evidence>
<dbReference type="EC" id="4.2.99.18" evidence="7"/>
<feature type="active site" evidence="7">
    <location>
        <position position="165"/>
    </location>
</feature>
<sequence>MFEEILNIKEQVKPYVDKRISEFKELGQKGKTTFDFRPFADYVYEADIFSELCFCILTANSSVLTGIKLQKAIGIEGFKNMSLEEIEKAISSIGHRFVRQRAERIVKARENFDKVMELLKNSKDAKEIRELLSDTCSKYKVEGFGLKEASHFLRNIGYENIAIVDRHVFRYLKEKGLIPDYKTITRKIYLEAEKRLEEMCEKLGMTQAELDLYVFYYKTGKVLK</sequence>
<evidence type="ECO:0000256" key="5">
    <source>
        <dbReference type="ARBA" id="ARBA00023268"/>
    </source>
</evidence>
<evidence type="ECO:0000256" key="3">
    <source>
        <dbReference type="ARBA" id="ARBA00023204"/>
    </source>
</evidence>
<evidence type="ECO:0000256" key="4">
    <source>
        <dbReference type="ARBA" id="ARBA00023239"/>
    </source>
</evidence>
<dbReference type="SMART" id="SM00478">
    <property type="entry name" value="ENDO3c"/>
    <property type="match status" value="1"/>
</dbReference>
<evidence type="ECO:0000259" key="8">
    <source>
        <dbReference type="SMART" id="SM00478"/>
    </source>
</evidence>
<dbReference type="InterPro" id="IPR003265">
    <property type="entry name" value="HhH-GPD_domain"/>
</dbReference>
<name>A0A7C2ZI55_9AQUI</name>
<dbReference type="Gene3D" id="1.10.340.30">
    <property type="entry name" value="Hypothetical protein, domain 2"/>
    <property type="match status" value="1"/>
</dbReference>
<dbReference type="CDD" id="cd00056">
    <property type="entry name" value="ENDO3c"/>
    <property type="match status" value="1"/>
</dbReference>
<comment type="catalytic activity">
    <reaction evidence="7">
        <text>2'-deoxyribonucleotide-(2'-deoxyribose 5'-phosphate)-2'-deoxyribonucleotide-DNA = a 3'-end 2'-deoxyribonucleotide-(2,3-dehydro-2,3-deoxyribose 5'-phosphate)-DNA + a 5'-end 5'-phospho-2'-deoxyribonucleoside-DNA + H(+)</text>
        <dbReference type="Rhea" id="RHEA:66592"/>
        <dbReference type="Rhea" id="RHEA-COMP:13180"/>
        <dbReference type="Rhea" id="RHEA-COMP:16897"/>
        <dbReference type="Rhea" id="RHEA-COMP:17067"/>
        <dbReference type="ChEBI" id="CHEBI:15378"/>
        <dbReference type="ChEBI" id="CHEBI:136412"/>
        <dbReference type="ChEBI" id="CHEBI:157695"/>
        <dbReference type="ChEBI" id="CHEBI:167181"/>
        <dbReference type="EC" id="4.2.99.18"/>
    </reaction>
</comment>
<gene>
    <name evidence="7" type="primary">ogg</name>
    <name evidence="9" type="ORF">ENO47_05280</name>
    <name evidence="10" type="ORF">ENO47_08130</name>
</gene>
<accession>A0A7C2ZI55</accession>
<dbReference type="InterPro" id="IPR011257">
    <property type="entry name" value="DNA_glycosylase"/>
</dbReference>
<dbReference type="PIRSF" id="PIRSF005954">
    <property type="entry name" value="Thrmst_ogg"/>
    <property type="match status" value="1"/>
</dbReference>
<comment type="function">
    <text evidence="7">Catalyzes the excision of an oxidatively damaged form of guanine (7,8-dihydro-8-oxoguanine = 8-oxoG) from DNA. Also cleaves the DNA backbone at apurinic/apyrimidinic sites (AP sites).</text>
</comment>
<dbReference type="Pfam" id="PF22175">
    <property type="entry name" value="Ogg-HhH"/>
    <property type="match status" value="1"/>
</dbReference>
<dbReference type="AlphaFoldDB" id="A0A7C2ZI55"/>
<proteinExistence type="inferred from homology"/>
<dbReference type="SUPFAM" id="SSF48150">
    <property type="entry name" value="DNA-glycosylase"/>
    <property type="match status" value="1"/>
</dbReference>
<keyword evidence="3 7" id="KW-0234">DNA repair</keyword>
<dbReference type="EMBL" id="DSFP01000067">
    <property type="protein sequence ID" value="HEW46614.1"/>
    <property type="molecule type" value="Genomic_DNA"/>
</dbReference>
<evidence type="ECO:0000256" key="1">
    <source>
        <dbReference type="ARBA" id="ARBA00022763"/>
    </source>
</evidence>
<dbReference type="InterPro" id="IPR012092">
    <property type="entry name" value="DNA_glyclase/AP_lyase_Ogg"/>
</dbReference>
<organism evidence="9">
    <name type="scientific">Hydrogenobacter sp</name>
    <dbReference type="NCBI Taxonomy" id="2152829"/>
    <lineage>
        <taxon>Bacteria</taxon>
        <taxon>Pseudomonadati</taxon>
        <taxon>Aquificota</taxon>
        <taxon>Aquificia</taxon>
        <taxon>Aquificales</taxon>
        <taxon>Aquificaceae</taxon>
        <taxon>Hydrogenobacter</taxon>
    </lineage>
</organism>
<dbReference type="GO" id="GO:0016799">
    <property type="term" value="F:hydrolase activity, hydrolyzing N-glycosyl compounds"/>
    <property type="evidence" value="ECO:0007669"/>
    <property type="project" value="UniProtKB-UniRule"/>
</dbReference>
<feature type="domain" description="HhH-GPD" evidence="8">
    <location>
        <begin position="57"/>
        <end position="219"/>
    </location>
</feature>